<accession>A0A151RZ76</accession>
<evidence type="ECO:0000313" key="1">
    <source>
        <dbReference type="EMBL" id="KYP47767.1"/>
    </source>
</evidence>
<name>A0A151RZ76_CAJCA</name>
<dbReference type="Gramene" id="C.cajan_32669.t">
    <property type="protein sequence ID" value="C.cajan_32669.t.cds1"/>
    <property type="gene ID" value="C.cajan_32669"/>
</dbReference>
<organism evidence="1 2">
    <name type="scientific">Cajanus cajan</name>
    <name type="common">Pigeon pea</name>
    <name type="synonym">Cajanus indicus</name>
    <dbReference type="NCBI Taxonomy" id="3821"/>
    <lineage>
        <taxon>Eukaryota</taxon>
        <taxon>Viridiplantae</taxon>
        <taxon>Streptophyta</taxon>
        <taxon>Embryophyta</taxon>
        <taxon>Tracheophyta</taxon>
        <taxon>Spermatophyta</taxon>
        <taxon>Magnoliopsida</taxon>
        <taxon>eudicotyledons</taxon>
        <taxon>Gunneridae</taxon>
        <taxon>Pentapetalae</taxon>
        <taxon>rosids</taxon>
        <taxon>fabids</taxon>
        <taxon>Fabales</taxon>
        <taxon>Fabaceae</taxon>
        <taxon>Papilionoideae</taxon>
        <taxon>50 kb inversion clade</taxon>
        <taxon>NPAAA clade</taxon>
        <taxon>indigoferoid/millettioid clade</taxon>
        <taxon>Phaseoleae</taxon>
        <taxon>Cajanus</taxon>
    </lineage>
</organism>
<evidence type="ECO:0000313" key="2">
    <source>
        <dbReference type="Proteomes" id="UP000075243"/>
    </source>
</evidence>
<dbReference type="EMBL" id="KQ483518">
    <property type="protein sequence ID" value="KYP47767.1"/>
    <property type="molecule type" value="Genomic_DNA"/>
</dbReference>
<dbReference type="AlphaFoldDB" id="A0A151RZ76"/>
<protein>
    <submittedName>
        <fullName evidence="1">Uncharacterized protein</fullName>
    </submittedName>
</protein>
<gene>
    <name evidence="1" type="ORF">KK1_030599</name>
</gene>
<dbReference type="Proteomes" id="UP000075243">
    <property type="component" value="Unassembled WGS sequence"/>
</dbReference>
<sequence>MEQAQQPQEVPLRRSTRERKSAILDDYIVFLQEHEDGIGLTQHDPINFYQAMHISNSQKWIDAMKDEMKSIYPRKRCLESR</sequence>
<keyword evidence="2" id="KW-1185">Reference proteome</keyword>
<proteinExistence type="predicted"/>
<reference evidence="1" key="1">
    <citation type="journal article" date="2012" name="Nat. Biotechnol.">
        <title>Draft genome sequence of pigeonpea (Cajanus cajan), an orphan legume crop of resource-poor farmers.</title>
        <authorList>
            <person name="Varshney R.K."/>
            <person name="Chen W."/>
            <person name="Li Y."/>
            <person name="Bharti A.K."/>
            <person name="Saxena R.K."/>
            <person name="Schlueter J.A."/>
            <person name="Donoghue M.T."/>
            <person name="Azam S."/>
            <person name="Fan G."/>
            <person name="Whaley A.M."/>
            <person name="Farmer A.D."/>
            <person name="Sheridan J."/>
            <person name="Iwata A."/>
            <person name="Tuteja R."/>
            <person name="Penmetsa R.V."/>
            <person name="Wu W."/>
            <person name="Upadhyaya H.D."/>
            <person name="Yang S.P."/>
            <person name="Shah T."/>
            <person name="Saxena K.B."/>
            <person name="Michael T."/>
            <person name="McCombie W.R."/>
            <person name="Yang B."/>
            <person name="Zhang G."/>
            <person name="Yang H."/>
            <person name="Wang J."/>
            <person name="Spillane C."/>
            <person name="Cook D.R."/>
            <person name="May G.D."/>
            <person name="Xu X."/>
            <person name="Jackson S.A."/>
        </authorList>
    </citation>
    <scope>NUCLEOTIDE SEQUENCE [LARGE SCALE GENOMIC DNA]</scope>
</reference>